<comment type="caution">
    <text evidence="1">The sequence shown here is derived from an EMBL/GenBank/DDBJ whole genome shotgun (WGS) entry which is preliminary data.</text>
</comment>
<sequence length="53" mass="5995">MAKPESMNIRLVQGEDVETLFEIRTSVKENYQSRQEIAKLGITPASVAKMLDK</sequence>
<accession>T2I9Z2</accession>
<dbReference type="EMBL" id="CAQK01000168">
    <property type="protein sequence ID" value="CCQ49652.1"/>
    <property type="molecule type" value="Genomic_DNA"/>
</dbReference>
<dbReference type="GO" id="GO:0016740">
    <property type="term" value="F:transferase activity"/>
    <property type="evidence" value="ECO:0007669"/>
    <property type="project" value="UniProtKB-KW"/>
</dbReference>
<name>T2I9Z2_CROWT</name>
<gene>
    <name evidence="1" type="ORF">CWATWH8502_360</name>
</gene>
<dbReference type="Proteomes" id="UP000018348">
    <property type="component" value="Unassembled WGS sequence"/>
</dbReference>
<dbReference type="AlphaFoldDB" id="T2I9Z2"/>
<reference evidence="1 2" key="1">
    <citation type="submission" date="2013-01" db="EMBL/GenBank/DDBJ databases">
        <authorList>
            <person name="Bench S."/>
        </authorList>
    </citation>
    <scope>NUCLEOTIDE SEQUENCE [LARGE SCALE GENOMIC DNA]</scope>
    <source>
        <strain evidence="1 2">WH 8502</strain>
    </source>
</reference>
<organism evidence="1 2">
    <name type="scientific">Crocosphaera watsonii WH 8502</name>
    <dbReference type="NCBI Taxonomy" id="423474"/>
    <lineage>
        <taxon>Bacteria</taxon>
        <taxon>Bacillati</taxon>
        <taxon>Cyanobacteriota</taxon>
        <taxon>Cyanophyceae</taxon>
        <taxon>Oscillatoriophycideae</taxon>
        <taxon>Chroococcales</taxon>
        <taxon>Aphanothecaceae</taxon>
        <taxon>Crocosphaera</taxon>
    </lineage>
</organism>
<evidence type="ECO:0000313" key="2">
    <source>
        <dbReference type="Proteomes" id="UP000018348"/>
    </source>
</evidence>
<proteinExistence type="predicted"/>
<reference evidence="1 2" key="2">
    <citation type="submission" date="2013-09" db="EMBL/GenBank/DDBJ databases">
        <title>Whole genome comparison of six Crocosphaera watsonii strains with differing phenotypes.</title>
        <authorList>
            <person name="Bench S.R."/>
            <person name="Heller P."/>
            <person name="Frank I."/>
            <person name="Arciniega M."/>
            <person name="Shilova I.N."/>
            <person name="Zehr J.P."/>
        </authorList>
    </citation>
    <scope>NUCLEOTIDE SEQUENCE [LARGE SCALE GENOMIC DNA]</scope>
    <source>
        <strain evidence="1 2">WH 8502</strain>
    </source>
</reference>
<protein>
    <submittedName>
        <fullName evidence="1">GCN5-related N-acetyltransferase</fullName>
    </submittedName>
</protein>
<keyword evidence="1" id="KW-0808">Transferase</keyword>
<evidence type="ECO:0000313" key="1">
    <source>
        <dbReference type="EMBL" id="CCQ49652.1"/>
    </source>
</evidence>
<dbReference type="RefSeq" id="WP_021829580.1">
    <property type="nucleotide sequence ID" value="NZ_CAQK01000168.1"/>
</dbReference>